<dbReference type="Pfam" id="PF04607">
    <property type="entry name" value="RelA_SpoT"/>
    <property type="match status" value="1"/>
</dbReference>
<dbReference type="PANTHER" id="PTHR41773:SF1">
    <property type="entry name" value="RELA_SPOT DOMAIN-CONTAINING PROTEIN"/>
    <property type="match status" value="1"/>
</dbReference>
<feature type="domain" description="RelA/SpoT" evidence="1">
    <location>
        <begin position="39"/>
        <end position="167"/>
    </location>
</feature>
<dbReference type="InterPro" id="IPR043519">
    <property type="entry name" value="NT_sf"/>
</dbReference>
<gene>
    <name evidence="2" type="ORF">QQS39_08935</name>
</gene>
<dbReference type="SUPFAM" id="SSF81301">
    <property type="entry name" value="Nucleotidyltransferase"/>
    <property type="match status" value="1"/>
</dbReference>
<dbReference type="SMART" id="SM00954">
    <property type="entry name" value="RelA_SpoT"/>
    <property type="match status" value="1"/>
</dbReference>
<dbReference type="RefSeq" id="WP_285805790.1">
    <property type="nucleotide sequence ID" value="NZ_CP127389.1"/>
</dbReference>
<organism evidence="2 3">
    <name type="scientific">Proteus appendicitidis</name>
    <dbReference type="NCBI Taxonomy" id="3034648"/>
    <lineage>
        <taxon>Bacteria</taxon>
        <taxon>Pseudomonadati</taxon>
        <taxon>Pseudomonadota</taxon>
        <taxon>Gammaproteobacteria</taxon>
        <taxon>Enterobacterales</taxon>
        <taxon>Morganellaceae</taxon>
        <taxon>Proteus</taxon>
    </lineage>
</organism>
<dbReference type="PANTHER" id="PTHR41773">
    <property type="entry name" value="GTP PYROPHOSPHATASE-RELATED"/>
    <property type="match status" value="1"/>
</dbReference>
<keyword evidence="3" id="KW-1185">Reference proteome</keyword>
<evidence type="ECO:0000259" key="1">
    <source>
        <dbReference type="SMART" id="SM00954"/>
    </source>
</evidence>
<accession>A0ABY8YDN1</accession>
<reference evidence="2 3" key="1">
    <citation type="submission" date="2023-06" db="EMBL/GenBank/DDBJ databases">
        <title>Proteus appendicitidis sp. nov., isolated from the appendiceal pus of an appendicitis patient in Yongzhou, China.</title>
        <authorList>
            <person name="Cai X."/>
        </authorList>
    </citation>
    <scope>NUCLEOTIDE SEQUENCE [LARGE SCALE GENOMIC DNA]</scope>
    <source>
        <strain evidence="2 3">HZ0627</strain>
    </source>
</reference>
<protein>
    <submittedName>
        <fullName evidence="2">RelA/SpoT protein</fullName>
    </submittedName>
</protein>
<proteinExistence type="predicted"/>
<dbReference type="Gene3D" id="3.30.460.10">
    <property type="entry name" value="Beta Polymerase, domain 2"/>
    <property type="match status" value="1"/>
</dbReference>
<evidence type="ECO:0000313" key="2">
    <source>
        <dbReference type="EMBL" id="WIV90111.1"/>
    </source>
</evidence>
<sequence>MNSTLNKINFSFSESTKEDIEELISSKLTNLGIMFRVFSRNKDIISINKKLSDPKYGDTHKIQDAIGVRIALYFNDDIEIVHNILNTIFSEREKDHSIDIMGADEFSAVRYNIVYDIPKKLLEKEYLFSEPISKLIDSTFELQIRSILSEGWHEVEHDLRYKSKPDWANHDNESRRLNGIYATLETSEWTMIKIFDELAYKHYKSRSWESMLRQKFRLRMQPMKLNESISKYFDDNPQVAKEFFRLLRKEVINDMSSNNFTLPLNVNSLIYFCNMFHVKNDTIASMTPSIFKDEF</sequence>
<dbReference type="EMBL" id="CP127389">
    <property type="protein sequence ID" value="WIV90111.1"/>
    <property type="molecule type" value="Genomic_DNA"/>
</dbReference>
<dbReference type="Proteomes" id="UP001226651">
    <property type="component" value="Chromosome"/>
</dbReference>
<evidence type="ECO:0000313" key="3">
    <source>
        <dbReference type="Proteomes" id="UP001226651"/>
    </source>
</evidence>
<dbReference type="CDD" id="cd05399">
    <property type="entry name" value="NT_Rel-Spo_like"/>
    <property type="match status" value="1"/>
</dbReference>
<dbReference type="InterPro" id="IPR007685">
    <property type="entry name" value="RelA_SpoT"/>
</dbReference>
<name>A0ABY8YDN1_9GAMM</name>